<dbReference type="PANTHER" id="PTHR45649:SF27">
    <property type="entry name" value="CHOLINE TRANSPORTER (EUROFUNG)"/>
    <property type="match status" value="1"/>
</dbReference>
<comment type="subcellular location">
    <subcellularLocation>
        <location evidence="1">Membrane</location>
        <topology evidence="1">Multi-pass membrane protein</topology>
    </subcellularLocation>
</comment>
<dbReference type="PIRSF" id="PIRSF006060">
    <property type="entry name" value="AA_transporter"/>
    <property type="match status" value="1"/>
</dbReference>
<gene>
    <name evidence="7" type="ORF">BDU57DRAFT_518913</name>
</gene>
<feature type="transmembrane region" description="Helical" evidence="6">
    <location>
        <begin position="118"/>
        <end position="142"/>
    </location>
</feature>
<sequence length="535" mass="58654">MEKEYDEKPWLEVGDDSVGVGEVFNASGHKQELERQFSLLSICSIGITTGNVWAALGGSIGIALYNGGPPGVIYAFVAVSCFYFLIAACIAEMASAMPSSSGVYHWASVTAGEKYGKVVGFFAGWWNFLGWLFGTASITSILANQIISMYGLFHEEFAYERWQVFIVYFILTWLSAFIVMYMNRALPTITKIGLGLILAGVFITILVCAIMPSRTGKGYASNSFVWKDWQNQTGWSSNGFVFAAGMLNGAFAVGTPDCVTHLAEEIPRPRVNIPKAILAQYVVGFITAFCYVVGIFYSVNDLGSLLKNPWPFPLAELYRQATNSTAGSFGLLVVIFLPTFCTNVGSYITAGRMLWTLGRDGATPFSSWVGRVDQQWGSPLNSTLTCAFLNTILGLVYIGSSTAFSAFVGSFIVLASLSYLAFILPNLFSCRRHVIKGPFSMPDPVFYTVATIACSYMCVWVVIYCFPFAVPFDATTMNYTSVMTGGCTILLGGWYVWIRNKGYVGPRGMVEEVERRMATGRDIVVSDVRFSSDKL</sequence>
<protein>
    <submittedName>
        <fullName evidence="7">Amino acid/polyamine transporter I</fullName>
    </submittedName>
</protein>
<accession>A0A6A5QFH2</accession>
<dbReference type="GO" id="GO:0016020">
    <property type="term" value="C:membrane"/>
    <property type="evidence" value="ECO:0007669"/>
    <property type="project" value="UniProtKB-SubCell"/>
</dbReference>
<feature type="transmembrane region" description="Helical" evidence="6">
    <location>
        <begin position="71"/>
        <end position="97"/>
    </location>
</feature>
<evidence type="ECO:0000313" key="8">
    <source>
        <dbReference type="Proteomes" id="UP000800096"/>
    </source>
</evidence>
<feature type="transmembrane region" description="Helical" evidence="6">
    <location>
        <begin position="194"/>
        <end position="215"/>
    </location>
</feature>
<keyword evidence="4 6" id="KW-1133">Transmembrane helix</keyword>
<keyword evidence="3 6" id="KW-0812">Transmembrane</keyword>
<proteinExistence type="predicted"/>
<keyword evidence="5 6" id="KW-0472">Membrane</keyword>
<organism evidence="7 8">
    <name type="scientific">Ampelomyces quisqualis</name>
    <name type="common">Powdery mildew agent</name>
    <dbReference type="NCBI Taxonomy" id="50730"/>
    <lineage>
        <taxon>Eukaryota</taxon>
        <taxon>Fungi</taxon>
        <taxon>Dikarya</taxon>
        <taxon>Ascomycota</taxon>
        <taxon>Pezizomycotina</taxon>
        <taxon>Dothideomycetes</taxon>
        <taxon>Pleosporomycetidae</taxon>
        <taxon>Pleosporales</taxon>
        <taxon>Pleosporineae</taxon>
        <taxon>Phaeosphaeriaceae</taxon>
        <taxon>Ampelomyces</taxon>
    </lineage>
</organism>
<keyword evidence="2" id="KW-0813">Transport</keyword>
<feature type="transmembrane region" description="Helical" evidence="6">
    <location>
        <begin position="445"/>
        <end position="470"/>
    </location>
</feature>
<dbReference type="GO" id="GO:0006865">
    <property type="term" value="P:amino acid transport"/>
    <property type="evidence" value="ECO:0007669"/>
    <property type="project" value="InterPro"/>
</dbReference>
<dbReference type="Proteomes" id="UP000800096">
    <property type="component" value="Unassembled WGS sequence"/>
</dbReference>
<dbReference type="AlphaFoldDB" id="A0A6A5QFH2"/>
<evidence type="ECO:0000256" key="6">
    <source>
        <dbReference type="SAM" id="Phobius"/>
    </source>
</evidence>
<dbReference type="PROSITE" id="PS00218">
    <property type="entry name" value="AMINO_ACID_PERMEASE_1"/>
    <property type="match status" value="1"/>
</dbReference>
<evidence type="ECO:0000256" key="1">
    <source>
        <dbReference type="ARBA" id="ARBA00004141"/>
    </source>
</evidence>
<feature type="transmembrane region" description="Helical" evidence="6">
    <location>
        <begin position="380"/>
        <end position="398"/>
    </location>
</feature>
<dbReference type="GO" id="GO:0022857">
    <property type="term" value="F:transmembrane transporter activity"/>
    <property type="evidence" value="ECO:0007669"/>
    <property type="project" value="InterPro"/>
</dbReference>
<dbReference type="InterPro" id="IPR004840">
    <property type="entry name" value="Amino_acid_permease_CS"/>
</dbReference>
<dbReference type="Pfam" id="PF13520">
    <property type="entry name" value="AA_permease_2"/>
    <property type="match status" value="1"/>
</dbReference>
<feature type="transmembrane region" description="Helical" evidence="6">
    <location>
        <begin position="39"/>
        <end position="65"/>
    </location>
</feature>
<feature type="transmembrane region" description="Helical" evidence="6">
    <location>
        <begin position="162"/>
        <end position="182"/>
    </location>
</feature>
<keyword evidence="8" id="KW-1185">Reference proteome</keyword>
<name>A0A6A5QFH2_AMPQU</name>
<feature type="transmembrane region" description="Helical" evidence="6">
    <location>
        <begin position="404"/>
        <end position="424"/>
    </location>
</feature>
<feature type="transmembrane region" description="Helical" evidence="6">
    <location>
        <begin position="476"/>
        <end position="497"/>
    </location>
</feature>
<dbReference type="Gene3D" id="1.20.1740.10">
    <property type="entry name" value="Amino acid/polyamine transporter I"/>
    <property type="match status" value="1"/>
</dbReference>
<feature type="transmembrane region" description="Helical" evidence="6">
    <location>
        <begin position="276"/>
        <end position="299"/>
    </location>
</feature>
<feature type="transmembrane region" description="Helical" evidence="6">
    <location>
        <begin position="235"/>
        <end position="255"/>
    </location>
</feature>
<dbReference type="OrthoDB" id="3900342at2759"/>
<evidence type="ECO:0000313" key="7">
    <source>
        <dbReference type="EMBL" id="KAF1914129.1"/>
    </source>
</evidence>
<evidence type="ECO:0000256" key="4">
    <source>
        <dbReference type="ARBA" id="ARBA00022989"/>
    </source>
</evidence>
<dbReference type="InterPro" id="IPR002293">
    <property type="entry name" value="AA/rel_permease1"/>
</dbReference>
<evidence type="ECO:0000256" key="5">
    <source>
        <dbReference type="ARBA" id="ARBA00023136"/>
    </source>
</evidence>
<evidence type="ECO:0000256" key="2">
    <source>
        <dbReference type="ARBA" id="ARBA00022448"/>
    </source>
</evidence>
<dbReference type="PANTHER" id="PTHR45649">
    <property type="entry name" value="AMINO-ACID PERMEASE BAT1"/>
    <property type="match status" value="1"/>
</dbReference>
<feature type="transmembrane region" description="Helical" evidence="6">
    <location>
        <begin position="329"/>
        <end position="350"/>
    </location>
</feature>
<dbReference type="EMBL" id="ML979137">
    <property type="protein sequence ID" value="KAF1914129.1"/>
    <property type="molecule type" value="Genomic_DNA"/>
</dbReference>
<reference evidence="7" key="1">
    <citation type="journal article" date="2020" name="Stud. Mycol.">
        <title>101 Dothideomycetes genomes: a test case for predicting lifestyles and emergence of pathogens.</title>
        <authorList>
            <person name="Haridas S."/>
            <person name="Albert R."/>
            <person name="Binder M."/>
            <person name="Bloem J."/>
            <person name="Labutti K."/>
            <person name="Salamov A."/>
            <person name="Andreopoulos B."/>
            <person name="Baker S."/>
            <person name="Barry K."/>
            <person name="Bills G."/>
            <person name="Bluhm B."/>
            <person name="Cannon C."/>
            <person name="Castanera R."/>
            <person name="Culley D."/>
            <person name="Daum C."/>
            <person name="Ezra D."/>
            <person name="Gonzalez J."/>
            <person name="Henrissat B."/>
            <person name="Kuo A."/>
            <person name="Liang C."/>
            <person name="Lipzen A."/>
            <person name="Lutzoni F."/>
            <person name="Magnuson J."/>
            <person name="Mondo S."/>
            <person name="Nolan M."/>
            <person name="Ohm R."/>
            <person name="Pangilinan J."/>
            <person name="Park H.-J."/>
            <person name="Ramirez L."/>
            <person name="Alfaro M."/>
            <person name="Sun H."/>
            <person name="Tritt A."/>
            <person name="Yoshinaga Y."/>
            <person name="Zwiers L.-H."/>
            <person name="Turgeon B."/>
            <person name="Goodwin S."/>
            <person name="Spatafora J."/>
            <person name="Crous P."/>
            <person name="Grigoriev I."/>
        </authorList>
    </citation>
    <scope>NUCLEOTIDE SEQUENCE</scope>
    <source>
        <strain evidence="7">HMLAC05119</strain>
    </source>
</reference>
<evidence type="ECO:0000256" key="3">
    <source>
        <dbReference type="ARBA" id="ARBA00022692"/>
    </source>
</evidence>